<proteinExistence type="predicted"/>
<dbReference type="InterPro" id="IPR041667">
    <property type="entry name" value="Cupin_8"/>
</dbReference>
<dbReference type="PROSITE" id="PS51184">
    <property type="entry name" value="JMJC"/>
    <property type="match status" value="1"/>
</dbReference>
<dbReference type="SUPFAM" id="SSF51197">
    <property type="entry name" value="Clavaminate synthase-like"/>
    <property type="match status" value="1"/>
</dbReference>
<evidence type="ECO:0000313" key="10">
    <source>
        <dbReference type="Proteomes" id="UP001178507"/>
    </source>
</evidence>
<evidence type="ECO:0000256" key="1">
    <source>
        <dbReference type="ARBA" id="ARBA00001954"/>
    </source>
</evidence>
<comment type="subcellular location">
    <subcellularLocation>
        <location evidence="2">Nucleus</location>
    </subcellularLocation>
</comment>
<dbReference type="InterPro" id="IPR014710">
    <property type="entry name" value="RmlC-like_jellyroll"/>
</dbReference>
<feature type="region of interest" description="Disordered" evidence="7">
    <location>
        <begin position="294"/>
        <end position="333"/>
    </location>
</feature>
<evidence type="ECO:0000256" key="7">
    <source>
        <dbReference type="SAM" id="MobiDB-lite"/>
    </source>
</evidence>
<dbReference type="GO" id="GO:0046872">
    <property type="term" value="F:metal ion binding"/>
    <property type="evidence" value="ECO:0007669"/>
    <property type="project" value="UniProtKB-KW"/>
</dbReference>
<dbReference type="GO" id="GO:0005634">
    <property type="term" value="C:nucleus"/>
    <property type="evidence" value="ECO:0007669"/>
    <property type="project" value="UniProtKB-SubCell"/>
</dbReference>
<protein>
    <recommendedName>
        <fullName evidence="8">JmjC domain-containing protein</fullName>
    </recommendedName>
</protein>
<reference evidence="9" key="1">
    <citation type="submission" date="2023-08" db="EMBL/GenBank/DDBJ databases">
        <authorList>
            <person name="Chen Y."/>
            <person name="Shah S."/>
            <person name="Dougan E. K."/>
            <person name="Thang M."/>
            <person name="Chan C."/>
        </authorList>
    </citation>
    <scope>NUCLEOTIDE SEQUENCE</scope>
</reference>
<dbReference type="PANTHER" id="PTHR12461">
    <property type="entry name" value="HYPOXIA-INDUCIBLE FACTOR 1 ALPHA INHIBITOR-RELATED"/>
    <property type="match status" value="1"/>
</dbReference>
<evidence type="ECO:0000256" key="3">
    <source>
        <dbReference type="ARBA" id="ARBA00022723"/>
    </source>
</evidence>
<name>A0AA36NAJ2_9DINO</name>
<dbReference type="InterPro" id="IPR003347">
    <property type="entry name" value="JmjC_dom"/>
</dbReference>
<keyword evidence="6" id="KW-0539">Nucleus</keyword>
<comment type="caution">
    <text evidence="9">The sequence shown here is derived from an EMBL/GenBank/DDBJ whole genome shotgun (WGS) entry which is preliminary data.</text>
</comment>
<dbReference type="Gene3D" id="2.60.120.10">
    <property type="entry name" value="Jelly Rolls"/>
    <property type="match status" value="1"/>
</dbReference>
<comment type="cofactor">
    <cofactor evidence="1">
        <name>Fe(2+)</name>
        <dbReference type="ChEBI" id="CHEBI:29033"/>
    </cofactor>
</comment>
<dbReference type="GO" id="GO:0016491">
    <property type="term" value="F:oxidoreductase activity"/>
    <property type="evidence" value="ECO:0007669"/>
    <property type="project" value="UniProtKB-KW"/>
</dbReference>
<evidence type="ECO:0000313" key="9">
    <source>
        <dbReference type="EMBL" id="CAJ1396396.1"/>
    </source>
</evidence>
<keyword evidence="4" id="KW-0560">Oxidoreductase</keyword>
<accession>A0AA36NAJ2</accession>
<evidence type="ECO:0000256" key="2">
    <source>
        <dbReference type="ARBA" id="ARBA00004123"/>
    </source>
</evidence>
<keyword evidence="5" id="KW-0408">Iron</keyword>
<dbReference type="AlphaFoldDB" id="A0AA36NAJ2"/>
<dbReference type="Proteomes" id="UP001178507">
    <property type="component" value="Unassembled WGS sequence"/>
</dbReference>
<keyword evidence="10" id="KW-1185">Reference proteome</keyword>
<evidence type="ECO:0000256" key="4">
    <source>
        <dbReference type="ARBA" id="ARBA00023002"/>
    </source>
</evidence>
<feature type="domain" description="JmjC" evidence="8">
    <location>
        <begin position="120"/>
        <end position="298"/>
    </location>
</feature>
<evidence type="ECO:0000256" key="5">
    <source>
        <dbReference type="ARBA" id="ARBA00023004"/>
    </source>
</evidence>
<keyword evidence="3" id="KW-0479">Metal-binding</keyword>
<evidence type="ECO:0000256" key="6">
    <source>
        <dbReference type="ARBA" id="ARBA00023242"/>
    </source>
</evidence>
<sequence>MTRLVGLLLGQVWHAASEVRGHLQPFGGWADGEPVEERGDVPDPEDFYTEYCTSDGGHGRPVVFRGAAASWKAIKWTDDEDLLWRFGSQRVTGVEHNLKETRAGGQVDGMNTFGDFLNAYNNSDIYMVSNVPKKMMKEVEFLRCMECGGYLRFLDTQNFWMGRGGSKSVVHYDDQDNINCMLAGEKRFVFMHPSYKKDFEAHPNSAKNRFGWVDTDLDRSIPGYGAFMRIDVDKVDLIKYPGWRDVKWSYADLRPGDCIYIPYQWYHQVTAKPGRSINVHVWYWRPAAFDAESCKSGAGARPRGPELGGSAKREEARAGNAGRIAGLGKNRPE</sequence>
<dbReference type="PANTHER" id="PTHR12461:SF106">
    <property type="entry name" value="BIFUNCTIONAL PEPTIDASE AND ARGINYL-HYDROXYLASE JMJD5"/>
    <property type="match status" value="1"/>
</dbReference>
<dbReference type="SMART" id="SM00558">
    <property type="entry name" value="JmjC"/>
    <property type="match status" value="1"/>
</dbReference>
<dbReference type="Pfam" id="PF13621">
    <property type="entry name" value="Cupin_8"/>
    <property type="match status" value="1"/>
</dbReference>
<evidence type="ECO:0000259" key="8">
    <source>
        <dbReference type="PROSITE" id="PS51184"/>
    </source>
</evidence>
<organism evidence="9 10">
    <name type="scientific">Effrenium voratum</name>
    <dbReference type="NCBI Taxonomy" id="2562239"/>
    <lineage>
        <taxon>Eukaryota</taxon>
        <taxon>Sar</taxon>
        <taxon>Alveolata</taxon>
        <taxon>Dinophyceae</taxon>
        <taxon>Suessiales</taxon>
        <taxon>Symbiodiniaceae</taxon>
        <taxon>Effrenium</taxon>
    </lineage>
</organism>
<dbReference type="EMBL" id="CAUJNA010003229">
    <property type="protein sequence ID" value="CAJ1396396.1"/>
    <property type="molecule type" value="Genomic_DNA"/>
</dbReference>
<gene>
    <name evidence="9" type="ORF">EVOR1521_LOCUS20645</name>
</gene>